<dbReference type="InParanoid" id="F0ZUP9"/>
<dbReference type="CDD" id="cd05117">
    <property type="entry name" value="STKc_CAMK"/>
    <property type="match status" value="1"/>
</dbReference>
<dbReference type="PROSITE" id="PS50006">
    <property type="entry name" value="FHA_DOMAIN"/>
    <property type="match status" value="1"/>
</dbReference>
<feature type="domain" description="Protein kinase" evidence="10">
    <location>
        <begin position="128"/>
        <end position="397"/>
    </location>
</feature>
<evidence type="ECO:0008006" key="13">
    <source>
        <dbReference type="Google" id="ProtNLM"/>
    </source>
</evidence>
<dbReference type="SMART" id="SM00220">
    <property type="entry name" value="S_TKc"/>
    <property type="match status" value="1"/>
</dbReference>
<dbReference type="GO" id="GO:0005634">
    <property type="term" value="C:nucleus"/>
    <property type="evidence" value="ECO:0000318"/>
    <property type="project" value="GO_Central"/>
</dbReference>
<keyword evidence="5" id="KW-0418">Kinase</keyword>
<dbReference type="Gene3D" id="2.60.200.20">
    <property type="match status" value="1"/>
</dbReference>
<dbReference type="InterPro" id="IPR011009">
    <property type="entry name" value="Kinase-like_dom_sf"/>
</dbReference>
<dbReference type="STRING" id="5786.F0ZUP9"/>
<dbReference type="SUPFAM" id="SSF56112">
    <property type="entry name" value="Protein kinase-like (PK-like)"/>
    <property type="match status" value="1"/>
</dbReference>
<evidence type="ECO:0000256" key="6">
    <source>
        <dbReference type="ARBA" id="ARBA00022840"/>
    </source>
</evidence>
<dbReference type="eggNOG" id="KOG0615">
    <property type="taxonomic scope" value="Eukaryota"/>
</dbReference>
<dbReference type="PROSITE" id="PS00108">
    <property type="entry name" value="PROTEIN_KINASE_ST"/>
    <property type="match status" value="1"/>
</dbReference>
<evidence type="ECO:0000256" key="4">
    <source>
        <dbReference type="ARBA" id="ARBA00022741"/>
    </source>
</evidence>
<evidence type="ECO:0000256" key="5">
    <source>
        <dbReference type="ARBA" id="ARBA00022777"/>
    </source>
</evidence>
<keyword evidence="3" id="KW-0808">Transferase</keyword>
<dbReference type="InterPro" id="IPR000253">
    <property type="entry name" value="FHA_dom"/>
</dbReference>
<dbReference type="EMBL" id="GL871198">
    <property type="protein sequence ID" value="EGC32336.1"/>
    <property type="molecule type" value="Genomic_DNA"/>
</dbReference>
<reference evidence="12" key="1">
    <citation type="journal article" date="2011" name="Genome Biol.">
        <title>Comparative genomics of the social amoebae Dictyostelium discoideum and Dictyostelium purpureum.</title>
        <authorList>
            <consortium name="US DOE Joint Genome Institute (JGI-PGF)"/>
            <person name="Sucgang R."/>
            <person name="Kuo A."/>
            <person name="Tian X."/>
            <person name="Salerno W."/>
            <person name="Parikh A."/>
            <person name="Feasley C.L."/>
            <person name="Dalin E."/>
            <person name="Tu H."/>
            <person name="Huang E."/>
            <person name="Barry K."/>
            <person name="Lindquist E."/>
            <person name="Shapiro H."/>
            <person name="Bruce D."/>
            <person name="Schmutz J."/>
            <person name="Salamov A."/>
            <person name="Fey P."/>
            <person name="Gaudet P."/>
            <person name="Anjard C."/>
            <person name="Babu M.M."/>
            <person name="Basu S."/>
            <person name="Bushmanova Y."/>
            <person name="van der Wel H."/>
            <person name="Katoh-Kurasawa M."/>
            <person name="Dinh C."/>
            <person name="Coutinho P.M."/>
            <person name="Saito T."/>
            <person name="Elias M."/>
            <person name="Schaap P."/>
            <person name="Kay R.R."/>
            <person name="Henrissat B."/>
            <person name="Eichinger L."/>
            <person name="Rivero F."/>
            <person name="Putnam N.H."/>
            <person name="West C.M."/>
            <person name="Loomis W.F."/>
            <person name="Chisholm R.L."/>
            <person name="Shaulsky G."/>
            <person name="Strassmann J.E."/>
            <person name="Queller D.C."/>
            <person name="Kuspa A."/>
            <person name="Grigoriev I.V."/>
        </authorList>
    </citation>
    <scope>NUCLEOTIDE SEQUENCE [LARGE SCALE GENOMIC DNA]</scope>
    <source>
        <strain evidence="12">QSDP1</strain>
    </source>
</reference>
<dbReference type="GO" id="GO:0005737">
    <property type="term" value="C:cytoplasm"/>
    <property type="evidence" value="ECO:0000318"/>
    <property type="project" value="GO_Central"/>
</dbReference>
<keyword evidence="12" id="KW-1185">Reference proteome</keyword>
<evidence type="ECO:0000256" key="2">
    <source>
        <dbReference type="ARBA" id="ARBA00022527"/>
    </source>
</evidence>
<keyword evidence="2 8" id="KW-0723">Serine/threonine-protein kinase</keyword>
<dbReference type="FunFam" id="3.30.200.20:FF:000315">
    <property type="entry name" value="Calcium-dependent protein kinase 3"/>
    <property type="match status" value="1"/>
</dbReference>
<dbReference type="InterPro" id="IPR008984">
    <property type="entry name" value="SMAD_FHA_dom_sf"/>
</dbReference>
<feature type="non-terminal residue" evidence="11">
    <location>
        <position position="414"/>
    </location>
</feature>
<dbReference type="OMA" id="AKHEWID"/>
<dbReference type="KEGG" id="dpp:DICPUDRAFT_38535"/>
<evidence type="ECO:0000256" key="1">
    <source>
        <dbReference type="ARBA" id="ARBA00005354"/>
    </source>
</evidence>
<sequence>MWGKLVANNSLSSHIDLYEDDISLGRNPRKCKVVLHDPTISGIHCRIFRATDGHFYNGAPKYLVKITDLSSNGTFVKGNLLGKGRTTIISNDDIISFTSPRTNTGLSFTFADMSNPPPEETDEIYKNYILQGIIGTGNFSVVKRCIRRDTGQVYAVKIIDKKKFWHIGKNRNQIQSEINILKQIKHKHIIGIIEVYDSERHMYIILELASGGDLFDKIKNKGIYSERETKIVFFQILEAVAYLHNLNITHRDLKPENILLHPNCRGEPVIKISDFGLAKIISDKDKATTLCGTPLYVAPEIIKNCFNNNPNNVPLSGYGKEVDVWSLGCILYVLLSGRPPFDFDKVSSHKVLEEPVTFDLPIWGSVSNEAKELINKFLQHDPKKRLSARDALIDKWFSSDQFYRTRTEVVTPSP</sequence>
<dbReference type="OrthoDB" id="40902at2759"/>
<keyword evidence="4 7" id="KW-0547">Nucleotide-binding</keyword>
<protein>
    <recommendedName>
        <fullName evidence="13">Protein kinase domain-containing protein</fullName>
    </recommendedName>
</protein>
<dbReference type="Gene3D" id="1.10.510.10">
    <property type="entry name" value="Transferase(Phosphotransferase) domain 1"/>
    <property type="match status" value="1"/>
</dbReference>
<dbReference type="InterPro" id="IPR017441">
    <property type="entry name" value="Protein_kinase_ATP_BS"/>
</dbReference>
<dbReference type="FunCoup" id="F0ZUP9">
    <property type="interactions" value="2"/>
</dbReference>
<evidence type="ECO:0000313" key="11">
    <source>
        <dbReference type="EMBL" id="EGC32336.1"/>
    </source>
</evidence>
<dbReference type="AlphaFoldDB" id="F0ZUP9"/>
<evidence type="ECO:0000256" key="3">
    <source>
        <dbReference type="ARBA" id="ARBA00022679"/>
    </source>
</evidence>
<evidence type="ECO:0000313" key="12">
    <source>
        <dbReference type="Proteomes" id="UP000001064"/>
    </source>
</evidence>
<dbReference type="PANTHER" id="PTHR24347">
    <property type="entry name" value="SERINE/THREONINE-PROTEIN KINASE"/>
    <property type="match status" value="1"/>
</dbReference>
<dbReference type="SUPFAM" id="SSF49879">
    <property type="entry name" value="SMAD/FHA domain"/>
    <property type="match status" value="1"/>
</dbReference>
<feature type="domain" description="FHA" evidence="9">
    <location>
        <begin position="22"/>
        <end position="81"/>
    </location>
</feature>
<keyword evidence="6 7" id="KW-0067">ATP-binding</keyword>
<dbReference type="Pfam" id="PF00069">
    <property type="entry name" value="Pkinase"/>
    <property type="match status" value="1"/>
</dbReference>
<proteinExistence type="inferred from homology"/>
<dbReference type="GeneID" id="10507323"/>
<dbReference type="Proteomes" id="UP000001064">
    <property type="component" value="Unassembled WGS sequence"/>
</dbReference>
<comment type="similarity">
    <text evidence="1">Belongs to the protein kinase superfamily. CAMK Ser/Thr protein kinase family. CaMK subfamily.</text>
</comment>
<dbReference type="SMART" id="SM00240">
    <property type="entry name" value="FHA"/>
    <property type="match status" value="1"/>
</dbReference>
<accession>F0ZUP9</accession>
<dbReference type="Pfam" id="PF00498">
    <property type="entry name" value="FHA"/>
    <property type="match status" value="1"/>
</dbReference>
<dbReference type="PROSITE" id="PS00107">
    <property type="entry name" value="PROTEIN_KINASE_ATP"/>
    <property type="match status" value="1"/>
</dbReference>
<dbReference type="PROSITE" id="PS50011">
    <property type="entry name" value="PROTEIN_KINASE_DOM"/>
    <property type="match status" value="1"/>
</dbReference>
<dbReference type="RefSeq" id="XP_003291138.1">
    <property type="nucleotide sequence ID" value="XM_003291090.1"/>
</dbReference>
<evidence type="ECO:0000256" key="7">
    <source>
        <dbReference type="PROSITE-ProRule" id="PRU10141"/>
    </source>
</evidence>
<dbReference type="InterPro" id="IPR008271">
    <property type="entry name" value="Ser/Thr_kinase_AS"/>
</dbReference>
<evidence type="ECO:0000259" key="10">
    <source>
        <dbReference type="PROSITE" id="PS50011"/>
    </source>
</evidence>
<dbReference type="GO" id="GO:0044773">
    <property type="term" value="P:mitotic DNA damage checkpoint signaling"/>
    <property type="evidence" value="ECO:0000318"/>
    <property type="project" value="GO_Central"/>
</dbReference>
<dbReference type="GO" id="GO:0004674">
    <property type="term" value="F:protein serine/threonine kinase activity"/>
    <property type="evidence" value="ECO:0000318"/>
    <property type="project" value="GO_Central"/>
</dbReference>
<gene>
    <name evidence="11" type="ORF">DICPUDRAFT_38535</name>
</gene>
<organism evidence="11 12">
    <name type="scientific">Dictyostelium purpureum</name>
    <name type="common">Slime mold</name>
    <dbReference type="NCBI Taxonomy" id="5786"/>
    <lineage>
        <taxon>Eukaryota</taxon>
        <taxon>Amoebozoa</taxon>
        <taxon>Evosea</taxon>
        <taxon>Eumycetozoa</taxon>
        <taxon>Dictyostelia</taxon>
        <taxon>Dictyosteliales</taxon>
        <taxon>Dictyosteliaceae</taxon>
        <taxon>Dictyostelium</taxon>
    </lineage>
</organism>
<dbReference type="FunFam" id="1.10.510.10:FF:001044">
    <property type="entry name" value="Probable serine/threonine-protein kinase fhkB"/>
    <property type="match status" value="1"/>
</dbReference>
<feature type="binding site" evidence="7">
    <location>
        <position position="157"/>
    </location>
    <ligand>
        <name>ATP</name>
        <dbReference type="ChEBI" id="CHEBI:30616"/>
    </ligand>
</feature>
<dbReference type="GO" id="GO:0005524">
    <property type="term" value="F:ATP binding"/>
    <property type="evidence" value="ECO:0007669"/>
    <property type="project" value="UniProtKB-UniRule"/>
</dbReference>
<name>F0ZUP9_DICPU</name>
<dbReference type="InterPro" id="IPR000719">
    <property type="entry name" value="Prot_kinase_dom"/>
</dbReference>
<dbReference type="VEuPathDB" id="AmoebaDB:DICPUDRAFT_38535"/>
<evidence type="ECO:0000259" key="9">
    <source>
        <dbReference type="PROSITE" id="PS50006"/>
    </source>
</evidence>
<evidence type="ECO:0000256" key="8">
    <source>
        <dbReference type="RuleBase" id="RU000304"/>
    </source>
</evidence>